<feature type="domain" description="Aminotransferase-like plant mobile" evidence="1">
    <location>
        <begin position="16"/>
        <end position="117"/>
    </location>
</feature>
<dbReference type="Proteomes" id="UP000825729">
    <property type="component" value="Unassembled WGS sequence"/>
</dbReference>
<dbReference type="GO" id="GO:0010073">
    <property type="term" value="P:meristem maintenance"/>
    <property type="evidence" value="ECO:0007669"/>
    <property type="project" value="InterPro"/>
</dbReference>
<evidence type="ECO:0000313" key="2">
    <source>
        <dbReference type="EMBL" id="KAG9458292.1"/>
    </source>
</evidence>
<sequence length="192" mass="21522">MELAKVHLGVELPPGSFQGSRLSLLWIRGQFSFCPDDATELVIQQHARAYLLHLVGATIFSDGSARGVHMAYLTLFKDFEAAGRYSWGVATLAFLYRVLVKACRMGVVGIAGCLTLMLVKWQPYLDFMQRPPAICVEGGRIWLSRTPLICFEIVELHVPDRVMLQFGLEQVTPSEDVEHVTRISRKGRDGED</sequence>
<accession>A0AAV7FE06</accession>
<dbReference type="AlphaFoldDB" id="A0AAV7FE06"/>
<evidence type="ECO:0000313" key="3">
    <source>
        <dbReference type="Proteomes" id="UP000825729"/>
    </source>
</evidence>
<reference evidence="2 3" key="1">
    <citation type="submission" date="2021-07" db="EMBL/GenBank/DDBJ databases">
        <title>The Aristolochia fimbriata genome: insights into angiosperm evolution, floral development and chemical biosynthesis.</title>
        <authorList>
            <person name="Jiao Y."/>
        </authorList>
    </citation>
    <scope>NUCLEOTIDE SEQUENCE [LARGE SCALE GENOMIC DNA]</scope>
    <source>
        <strain evidence="2">IBCAS-2021</strain>
        <tissue evidence="2">Leaf</tissue>
    </source>
</reference>
<protein>
    <recommendedName>
        <fullName evidence="1">Aminotransferase-like plant mobile domain-containing protein</fullName>
    </recommendedName>
</protein>
<gene>
    <name evidence="2" type="ORF">H6P81_002800</name>
</gene>
<evidence type="ECO:0000259" key="1">
    <source>
        <dbReference type="Pfam" id="PF10536"/>
    </source>
</evidence>
<dbReference type="PANTHER" id="PTHR46033">
    <property type="entry name" value="PROTEIN MAIN-LIKE 2"/>
    <property type="match status" value="1"/>
</dbReference>
<dbReference type="InterPro" id="IPR044824">
    <property type="entry name" value="MAIN-like"/>
</dbReference>
<proteinExistence type="predicted"/>
<feature type="domain" description="Aminotransferase-like plant mobile" evidence="1">
    <location>
        <begin position="119"/>
        <end position="182"/>
    </location>
</feature>
<comment type="caution">
    <text evidence="2">The sequence shown here is derived from an EMBL/GenBank/DDBJ whole genome shotgun (WGS) entry which is preliminary data.</text>
</comment>
<name>A0AAV7FE06_ARIFI</name>
<dbReference type="PANTHER" id="PTHR46033:SF8">
    <property type="entry name" value="PROTEIN MAINTENANCE OF MERISTEMS-LIKE"/>
    <property type="match status" value="1"/>
</dbReference>
<dbReference type="Pfam" id="PF10536">
    <property type="entry name" value="PMD"/>
    <property type="match status" value="2"/>
</dbReference>
<keyword evidence="3" id="KW-1185">Reference proteome</keyword>
<organism evidence="2 3">
    <name type="scientific">Aristolochia fimbriata</name>
    <name type="common">White veined hardy Dutchman's pipe vine</name>
    <dbReference type="NCBI Taxonomy" id="158543"/>
    <lineage>
        <taxon>Eukaryota</taxon>
        <taxon>Viridiplantae</taxon>
        <taxon>Streptophyta</taxon>
        <taxon>Embryophyta</taxon>
        <taxon>Tracheophyta</taxon>
        <taxon>Spermatophyta</taxon>
        <taxon>Magnoliopsida</taxon>
        <taxon>Magnoliidae</taxon>
        <taxon>Piperales</taxon>
        <taxon>Aristolochiaceae</taxon>
        <taxon>Aristolochia</taxon>
    </lineage>
</organism>
<dbReference type="InterPro" id="IPR019557">
    <property type="entry name" value="AminoTfrase-like_pln_mobile"/>
</dbReference>
<dbReference type="EMBL" id="JAINDJ010000002">
    <property type="protein sequence ID" value="KAG9458292.1"/>
    <property type="molecule type" value="Genomic_DNA"/>
</dbReference>